<dbReference type="Proteomes" id="UP000624404">
    <property type="component" value="Unassembled WGS sequence"/>
</dbReference>
<dbReference type="SUPFAM" id="SSF54695">
    <property type="entry name" value="POZ domain"/>
    <property type="match status" value="1"/>
</dbReference>
<dbReference type="PANTHER" id="PTHR47843">
    <property type="entry name" value="BTB DOMAIN-CONTAINING PROTEIN-RELATED"/>
    <property type="match status" value="1"/>
</dbReference>
<dbReference type="EMBL" id="CAJHIA010000007">
    <property type="protein sequence ID" value="CAD6442312.1"/>
    <property type="molecule type" value="Genomic_DNA"/>
</dbReference>
<sequence length="488" mass="56463">MTTTPPDSNGYLNELYGQSAADQADLSDILLKIKELTASMEPDSIAEITELIELKYRTVNRWRLLQSVLSLARVLQTQLWDAPKQPSGDGKILAKREGIFDIYNQEDNNKIVTVYVGRENKQVKFTATAAILSAQASFFKPLCGDRWNCGRESTITLSEHSPESFEIFLSWLYTKDIKNASCLIKIHPTQKEMSNLYFRKESHKSRWFQLLHCYFLADYICAPKFANYIIDALVFAYKEWSESEFGKIVRQPLFDDVEKTWELVDMNTSENSPLRSLIKDILMPRMELWKALTVDERSSSSRMPFRIRRGRVHLSDELKPERLPQNVQFYNNGTAINSGSQPGHSVTAQPVLNHLPFDPSQLHHQTPIQPQTQPQVTHPTFWQPPNPHPHPHPHHHNHNHNSFPTHAPQPLQPLQPSQPPHPRPHRLSRFLMGITRRTGNDNININYDPQKIRTEFHKAEKAVKVWEEGRYRYHVHVQGRDCGDDHEV</sequence>
<dbReference type="AlphaFoldDB" id="A0A8H2VPY8"/>
<dbReference type="InterPro" id="IPR011333">
    <property type="entry name" value="SKP1/BTB/POZ_sf"/>
</dbReference>
<keyword evidence="4" id="KW-1185">Reference proteome</keyword>
<protein>
    <submittedName>
        <fullName evidence="3">1710e88f-3b99-4f61-9ecb-19d189c59a96</fullName>
    </submittedName>
</protein>
<dbReference type="PANTHER" id="PTHR47843:SF2">
    <property type="entry name" value="BTB DOMAIN-CONTAINING PROTEIN"/>
    <property type="match status" value="1"/>
</dbReference>
<feature type="region of interest" description="Disordered" evidence="1">
    <location>
        <begin position="331"/>
        <end position="426"/>
    </location>
</feature>
<reference evidence="3" key="1">
    <citation type="submission" date="2020-10" db="EMBL/GenBank/DDBJ databases">
        <authorList>
            <person name="Kusch S."/>
        </authorList>
    </citation>
    <scope>NUCLEOTIDE SEQUENCE</scope>
    <source>
        <strain evidence="3">SwB9</strain>
    </source>
</reference>
<name>A0A8H2VPY8_9HELO</name>
<evidence type="ECO:0000256" key="1">
    <source>
        <dbReference type="SAM" id="MobiDB-lite"/>
    </source>
</evidence>
<gene>
    <name evidence="3" type="ORF">SCLTRI_LOCUS2101</name>
</gene>
<feature type="domain" description="BTB" evidence="2">
    <location>
        <begin position="110"/>
        <end position="181"/>
    </location>
</feature>
<organism evidence="3 4">
    <name type="scientific">Sclerotinia trifoliorum</name>
    <dbReference type="NCBI Taxonomy" id="28548"/>
    <lineage>
        <taxon>Eukaryota</taxon>
        <taxon>Fungi</taxon>
        <taxon>Dikarya</taxon>
        <taxon>Ascomycota</taxon>
        <taxon>Pezizomycotina</taxon>
        <taxon>Leotiomycetes</taxon>
        <taxon>Helotiales</taxon>
        <taxon>Sclerotiniaceae</taxon>
        <taxon>Sclerotinia</taxon>
    </lineage>
</organism>
<proteinExistence type="predicted"/>
<accession>A0A8H2VPY8</accession>
<feature type="compositionally biased region" description="Low complexity" evidence="1">
    <location>
        <begin position="362"/>
        <end position="380"/>
    </location>
</feature>
<evidence type="ECO:0000313" key="3">
    <source>
        <dbReference type="EMBL" id="CAD6442312.1"/>
    </source>
</evidence>
<comment type="caution">
    <text evidence="3">The sequence shown here is derived from an EMBL/GenBank/DDBJ whole genome shotgun (WGS) entry which is preliminary data.</text>
</comment>
<evidence type="ECO:0000259" key="2">
    <source>
        <dbReference type="PROSITE" id="PS50097"/>
    </source>
</evidence>
<feature type="compositionally biased region" description="Pro residues" evidence="1">
    <location>
        <begin position="410"/>
        <end position="421"/>
    </location>
</feature>
<dbReference type="PROSITE" id="PS50097">
    <property type="entry name" value="BTB"/>
    <property type="match status" value="1"/>
</dbReference>
<dbReference type="CDD" id="cd18186">
    <property type="entry name" value="BTB_POZ_ZBTB_KLHL-like"/>
    <property type="match status" value="1"/>
</dbReference>
<evidence type="ECO:0000313" key="4">
    <source>
        <dbReference type="Proteomes" id="UP000624404"/>
    </source>
</evidence>
<dbReference type="Pfam" id="PF00651">
    <property type="entry name" value="BTB"/>
    <property type="match status" value="1"/>
</dbReference>
<feature type="compositionally biased region" description="Basic residues" evidence="1">
    <location>
        <begin position="389"/>
        <end position="399"/>
    </location>
</feature>
<feature type="compositionally biased region" description="Polar residues" evidence="1">
    <location>
        <begin position="331"/>
        <end position="350"/>
    </location>
</feature>
<dbReference type="Gene3D" id="3.30.710.10">
    <property type="entry name" value="Potassium Channel Kv1.1, Chain A"/>
    <property type="match status" value="1"/>
</dbReference>
<dbReference type="OrthoDB" id="1022638at2759"/>
<dbReference type="InterPro" id="IPR000210">
    <property type="entry name" value="BTB/POZ_dom"/>
</dbReference>